<dbReference type="GO" id="GO:0005737">
    <property type="term" value="C:cytoplasm"/>
    <property type="evidence" value="ECO:0007669"/>
    <property type="project" value="TreeGrafter"/>
</dbReference>
<feature type="active site" evidence="5">
    <location>
        <position position="272"/>
    </location>
</feature>
<evidence type="ECO:0000256" key="4">
    <source>
        <dbReference type="PIRNR" id="PIRNR011789"/>
    </source>
</evidence>
<protein>
    <recommendedName>
        <fullName evidence="4">tRNA-splicing endonuclease subunit Sen2</fullName>
        <ecNumber evidence="4">4.6.1.16</ecNumber>
    </recommendedName>
</protein>
<name>A0A6J3BZ08_GALME</name>
<dbReference type="Proteomes" id="UP001652740">
    <property type="component" value="Unplaced"/>
</dbReference>
<evidence type="ECO:0000256" key="2">
    <source>
        <dbReference type="ARBA" id="ARBA00022694"/>
    </source>
</evidence>
<comment type="similarity">
    <text evidence="1 4">Belongs to the tRNA-intron endonuclease family.</text>
</comment>
<dbReference type="Pfam" id="PF01974">
    <property type="entry name" value="tRNA_int_endo"/>
    <property type="match status" value="1"/>
</dbReference>
<dbReference type="GO" id="GO:0000379">
    <property type="term" value="P:tRNA-type intron splice site recognition and cleavage"/>
    <property type="evidence" value="ECO:0007669"/>
    <property type="project" value="TreeGrafter"/>
</dbReference>
<feature type="domain" description="tRNA intron endonuclease catalytic" evidence="6">
    <location>
        <begin position="242"/>
        <end position="328"/>
    </location>
</feature>
<dbReference type="RefSeq" id="XP_026756479.2">
    <property type="nucleotide sequence ID" value="XM_026900678.3"/>
</dbReference>
<feature type="domain" description="tRNA intron endonuclease N-terminal" evidence="7">
    <location>
        <begin position="195"/>
        <end position="230"/>
    </location>
</feature>
<dbReference type="GO" id="GO:0000213">
    <property type="term" value="F:tRNA-intron lyase activity"/>
    <property type="evidence" value="ECO:0007669"/>
    <property type="project" value="UniProtKB-UniRule"/>
</dbReference>
<evidence type="ECO:0000256" key="5">
    <source>
        <dbReference type="PIRSR" id="PIRSR011789-1"/>
    </source>
</evidence>
<dbReference type="InterPro" id="IPR006677">
    <property type="entry name" value="tRNA_intron_Endonuc_cat-like"/>
</dbReference>
<keyword evidence="9 10" id="KW-0540">Nuclease</keyword>
<evidence type="ECO:0000313" key="8">
    <source>
        <dbReference type="Proteomes" id="UP001652740"/>
    </source>
</evidence>
<gene>
    <name evidence="9 10 11" type="primary">LOC113516281</name>
</gene>
<dbReference type="GO" id="GO:0003676">
    <property type="term" value="F:nucleic acid binding"/>
    <property type="evidence" value="ECO:0007669"/>
    <property type="project" value="InterPro"/>
</dbReference>
<sequence>MTTMQTGKPDDCQNNDSSNLFPMTIDSLRFPLDSTMRIIFTGYFNGIGVEVRSVHEMALLYQMGCFGKGSFSRSKPKRHQSNDSPQIMRKRQFLKRNYWYKKFNTRSETTDSDLFFKEIDELSAKIVSDCENKNVIDLVSSDEDDNNITDFVSPQLDNYNASEKQDMVVVVANSDSEEEDYFANLKPQCCLNKTKLEEKLMLTLQEAFFLLYGLGCLQVVHADKVLNIEQCLELFTETDKHFVTKYVVYHYFRSKGYVVKSGIKFGGDYLLYKDGPGVAHAEFIVIIRNIVEKNSEFNWVSVLGHNRMAVTTLKKVIIAEVVQPNSEIKIPEGLCNYSVRELLLTRNIPVTLNDDFN</sequence>
<dbReference type="RefSeq" id="XP_031764855.2">
    <property type="nucleotide sequence ID" value="XM_031908995.2"/>
</dbReference>
<keyword evidence="2 4" id="KW-0819">tRNA processing</keyword>
<comment type="function">
    <text evidence="4">Constitutes one of the two catalytic subunit of the tRNA-splicing endonuclease complex, a complex responsible for identification and cleavage of the splice sites in pre-tRNA. It cleaves pre-tRNA at the 5'- and 3'-splice sites to release the intron. The products are an intron and two tRNA half-molecules bearing 2',3'-cyclic phosphate and 5'-OH termini. There are no conserved sequences at the splice sites, but the intron is invariably located at the same site in the gene, placing the splice sites an invariant distance from the constant structural features of the tRNA body.</text>
</comment>
<dbReference type="KEGG" id="gmw:113516281"/>
<evidence type="ECO:0000313" key="10">
    <source>
        <dbReference type="RefSeq" id="XP_031764855.2"/>
    </source>
</evidence>
<reference evidence="9 10" key="1">
    <citation type="submission" date="2025-05" db="UniProtKB">
        <authorList>
            <consortium name="RefSeq"/>
        </authorList>
    </citation>
    <scope>IDENTIFICATION</scope>
    <source>
        <tissue evidence="9 10">Whole larvae</tissue>
    </source>
</reference>
<dbReference type="CDD" id="cd22363">
    <property type="entry name" value="tRNA-intron_lyase_C"/>
    <property type="match status" value="1"/>
</dbReference>
<dbReference type="Pfam" id="PF02778">
    <property type="entry name" value="tRNA_int_endo_N"/>
    <property type="match status" value="1"/>
</dbReference>
<dbReference type="PIRSF" id="PIRSF011789">
    <property type="entry name" value="tRNA_splic_SEN2"/>
    <property type="match status" value="1"/>
</dbReference>
<dbReference type="InterPro" id="IPR006678">
    <property type="entry name" value="tRNA_intron_Endonuc_N"/>
</dbReference>
<dbReference type="InterPro" id="IPR016589">
    <property type="entry name" value="tRNA_splic_SEN2"/>
</dbReference>
<evidence type="ECO:0000313" key="9">
    <source>
        <dbReference type="RefSeq" id="XP_026756479.2"/>
    </source>
</evidence>
<evidence type="ECO:0000313" key="11">
    <source>
        <dbReference type="RefSeq" id="XP_052756999.1"/>
    </source>
</evidence>
<evidence type="ECO:0000256" key="1">
    <source>
        <dbReference type="ARBA" id="ARBA00008078"/>
    </source>
</evidence>
<evidence type="ECO:0000256" key="3">
    <source>
        <dbReference type="ARBA" id="ARBA00023239"/>
    </source>
</evidence>
<evidence type="ECO:0000259" key="7">
    <source>
        <dbReference type="Pfam" id="PF02778"/>
    </source>
</evidence>
<dbReference type="GO" id="GO:0000214">
    <property type="term" value="C:tRNA-intron endonuclease complex"/>
    <property type="evidence" value="ECO:0007669"/>
    <property type="project" value="UniProtKB-UniRule"/>
</dbReference>
<keyword evidence="9 10" id="KW-0255">Endonuclease</keyword>
<keyword evidence="8" id="KW-1185">Reference proteome</keyword>
<dbReference type="NCBIfam" id="TIGR00324">
    <property type="entry name" value="endA"/>
    <property type="match status" value="1"/>
</dbReference>
<accession>A0A6J3BZ08</accession>
<dbReference type="SUPFAM" id="SSF53032">
    <property type="entry name" value="tRNA-intron endonuclease catalytic domain-like"/>
    <property type="match status" value="1"/>
</dbReference>
<dbReference type="InterPro" id="IPR011856">
    <property type="entry name" value="tRNA_endonuc-like_dom_sf"/>
</dbReference>
<evidence type="ECO:0000259" key="6">
    <source>
        <dbReference type="Pfam" id="PF01974"/>
    </source>
</evidence>
<dbReference type="RefSeq" id="XP_052756999.1">
    <property type="nucleotide sequence ID" value="XM_052901039.1"/>
</dbReference>
<dbReference type="GeneID" id="113516281"/>
<dbReference type="Gene3D" id="3.40.1350.10">
    <property type="match status" value="1"/>
</dbReference>
<proteinExistence type="inferred from homology"/>
<feature type="active site" evidence="5">
    <location>
        <position position="280"/>
    </location>
</feature>
<dbReference type="PANTHER" id="PTHR21227">
    <property type="entry name" value="TRNA-SPLICING ENDONUCLEASE SUBUNIT SEN2"/>
    <property type="match status" value="1"/>
</dbReference>
<dbReference type="InterPro" id="IPR006676">
    <property type="entry name" value="tRNA_splic"/>
</dbReference>
<dbReference type="AlphaFoldDB" id="A0A6J3BZ08"/>
<keyword evidence="9 10" id="KW-0378">Hydrolase</keyword>
<dbReference type="EC" id="4.6.1.16" evidence="4"/>
<dbReference type="PANTHER" id="PTHR21227:SF0">
    <property type="entry name" value="TRNA-SPLICING ENDONUCLEASE SUBUNIT SEN2"/>
    <property type="match status" value="1"/>
</dbReference>
<dbReference type="InterPro" id="IPR036167">
    <property type="entry name" value="tRNA_intron_Endo_cat-like_sf"/>
</dbReference>
<organism evidence="8 10">
    <name type="scientific">Galleria mellonella</name>
    <name type="common">Greater wax moth</name>
    <dbReference type="NCBI Taxonomy" id="7137"/>
    <lineage>
        <taxon>Eukaryota</taxon>
        <taxon>Metazoa</taxon>
        <taxon>Ecdysozoa</taxon>
        <taxon>Arthropoda</taxon>
        <taxon>Hexapoda</taxon>
        <taxon>Insecta</taxon>
        <taxon>Pterygota</taxon>
        <taxon>Neoptera</taxon>
        <taxon>Endopterygota</taxon>
        <taxon>Lepidoptera</taxon>
        <taxon>Glossata</taxon>
        <taxon>Ditrysia</taxon>
        <taxon>Pyraloidea</taxon>
        <taxon>Pyralidae</taxon>
        <taxon>Galleriinae</taxon>
        <taxon>Galleria</taxon>
    </lineage>
</organism>
<keyword evidence="3 4" id="KW-0456">Lyase</keyword>
<feature type="active site" evidence="5">
    <location>
        <position position="314"/>
    </location>
</feature>